<protein>
    <submittedName>
        <fullName evidence="1">Nucleotidyltransferase family protein</fullName>
    </submittedName>
</protein>
<dbReference type="InterPro" id="IPR009267">
    <property type="entry name" value="NTP_transf_6"/>
</dbReference>
<gene>
    <name evidence="1" type="ORF">SK854_28660</name>
</gene>
<keyword evidence="2" id="KW-1185">Reference proteome</keyword>
<dbReference type="RefSeq" id="WP_319978230.1">
    <property type="nucleotide sequence ID" value="NZ_JAXAVU010000012.1"/>
</dbReference>
<sequence length="208" mass="23372">MILGRLPVDEQVDALCATLAHNEVLVEVLRGAAELDLPRWYLTAGCVFQTVWNVVTGRPPAEGIRDYDLFYFDDSDLGWDAENEVIQAGERAFTDLPAVVEIRNEARVHLWYEDHFGVPCAPHTSTEAAIDSFAATTCCLGIRLESSGKWRVYAPHGLADVFNLVVRPNPVLAPRDVYEAKTARWRGQWPELTVLPWPEQPRSNASER</sequence>
<dbReference type="PANTHER" id="PTHR39166">
    <property type="entry name" value="BLL1166 PROTEIN"/>
    <property type="match status" value="1"/>
</dbReference>
<reference evidence="1 2" key="1">
    <citation type="submission" date="2023-11" db="EMBL/GenBank/DDBJ databases">
        <title>Lentzea sokolovensis, sp. nov., Lentzea kristufkii, sp. nov., and Lentzea miocenensis, sp. nov., rare actinobacteria from Sokolov Coal Basin, Miocene lacustrine sediment, Czech Republic.</title>
        <authorList>
            <person name="Lara A."/>
            <person name="Kotroba L."/>
            <person name="Nouioui I."/>
            <person name="Neumann-Schaal M."/>
            <person name="Mast Y."/>
            <person name="Chronakova A."/>
        </authorList>
    </citation>
    <scope>NUCLEOTIDE SEQUENCE [LARGE SCALE GENOMIC DNA]</scope>
    <source>
        <strain evidence="1 2">BCCO 10_0061</strain>
    </source>
</reference>
<dbReference type="EMBL" id="JAXAVU010000012">
    <property type="protein sequence ID" value="MDX8146114.1"/>
    <property type="molecule type" value="Genomic_DNA"/>
</dbReference>
<name>A0ABU4V344_9PSEU</name>
<evidence type="ECO:0000313" key="2">
    <source>
        <dbReference type="Proteomes" id="UP001285352"/>
    </source>
</evidence>
<dbReference type="Pfam" id="PF06042">
    <property type="entry name" value="NTP_transf_6"/>
    <property type="match status" value="1"/>
</dbReference>
<proteinExistence type="predicted"/>
<dbReference type="Proteomes" id="UP001285352">
    <property type="component" value="Unassembled WGS sequence"/>
</dbReference>
<comment type="caution">
    <text evidence="1">The sequence shown here is derived from an EMBL/GenBank/DDBJ whole genome shotgun (WGS) entry which is preliminary data.</text>
</comment>
<accession>A0ABU4V344</accession>
<evidence type="ECO:0000313" key="1">
    <source>
        <dbReference type="EMBL" id="MDX8146114.1"/>
    </source>
</evidence>
<organism evidence="1 2">
    <name type="scientific">Lentzea sokolovensis</name>
    <dbReference type="NCBI Taxonomy" id="3095429"/>
    <lineage>
        <taxon>Bacteria</taxon>
        <taxon>Bacillati</taxon>
        <taxon>Actinomycetota</taxon>
        <taxon>Actinomycetes</taxon>
        <taxon>Pseudonocardiales</taxon>
        <taxon>Pseudonocardiaceae</taxon>
        <taxon>Lentzea</taxon>
    </lineage>
</organism>
<dbReference type="PANTHER" id="PTHR39166:SF1">
    <property type="entry name" value="BLL1166 PROTEIN"/>
    <property type="match status" value="1"/>
</dbReference>